<dbReference type="Proteomes" id="UP000322814">
    <property type="component" value="Unassembled WGS sequence"/>
</dbReference>
<proteinExistence type="predicted"/>
<dbReference type="RefSeq" id="WP_147771433.1">
    <property type="nucleotide sequence ID" value="NZ_SAYB01000007.1"/>
</dbReference>
<gene>
    <name evidence="1" type="ORF">EPJ78_10140</name>
</gene>
<protein>
    <submittedName>
        <fullName evidence="1">Uncharacterized protein</fullName>
    </submittedName>
</protein>
<name>A0A5C8EB28_9SPIR</name>
<dbReference type="AlphaFoldDB" id="A0A5C8EB28"/>
<organism evidence="1 2">
    <name type="scientific">Brachyspira aalborgi</name>
    <dbReference type="NCBI Taxonomy" id="29522"/>
    <lineage>
        <taxon>Bacteria</taxon>
        <taxon>Pseudomonadati</taxon>
        <taxon>Spirochaetota</taxon>
        <taxon>Spirochaetia</taxon>
        <taxon>Brachyspirales</taxon>
        <taxon>Brachyspiraceae</taxon>
        <taxon>Brachyspira</taxon>
    </lineage>
</organism>
<evidence type="ECO:0000313" key="2">
    <source>
        <dbReference type="Proteomes" id="UP000322814"/>
    </source>
</evidence>
<accession>A0A5C8EB28</accession>
<reference evidence="1 2" key="1">
    <citation type="journal article" date="1992" name="Lakartidningen">
        <title>[Penicillin V and not amoxicillin is the first choice preparation in acute otitis].</title>
        <authorList>
            <person name="Kamme C."/>
            <person name="Lundgren K."/>
            <person name="Prellner K."/>
        </authorList>
    </citation>
    <scope>NUCLEOTIDE SEQUENCE [LARGE SCALE GENOMIC DNA]</scope>
    <source>
        <strain evidence="1 2">PC4580III</strain>
    </source>
</reference>
<sequence>MGLINCFNENDDRFAQMSKENDYKKFLEVIEKYKEIEPKVYDRMVKDFENNLKKIHYPLSPYSKPTVREK</sequence>
<comment type="caution">
    <text evidence="1">The sequence shown here is derived from an EMBL/GenBank/DDBJ whole genome shotgun (WGS) entry which is preliminary data.</text>
</comment>
<dbReference type="EMBL" id="SAYB01000007">
    <property type="protein sequence ID" value="TXJ35277.1"/>
    <property type="molecule type" value="Genomic_DNA"/>
</dbReference>
<evidence type="ECO:0000313" key="1">
    <source>
        <dbReference type="EMBL" id="TXJ35277.1"/>
    </source>
</evidence>